<proteinExistence type="predicted"/>
<dbReference type="EMBL" id="MFJE01000068">
    <property type="protein sequence ID" value="OGG12906.1"/>
    <property type="molecule type" value="Genomic_DNA"/>
</dbReference>
<protein>
    <recommendedName>
        <fullName evidence="3">Cysteinyl-tRNA synthetase</fullName>
    </recommendedName>
</protein>
<evidence type="ECO:0008006" key="3">
    <source>
        <dbReference type="Google" id="ProtNLM"/>
    </source>
</evidence>
<organism evidence="1 2">
    <name type="scientific">Candidatus Gottesmanbacteria bacterium RIFCSPHIGHO2_01_FULL_39_10</name>
    <dbReference type="NCBI Taxonomy" id="1798375"/>
    <lineage>
        <taxon>Bacteria</taxon>
        <taxon>Candidatus Gottesmaniibacteriota</taxon>
    </lineage>
</organism>
<dbReference type="Gene3D" id="3.40.50.880">
    <property type="match status" value="1"/>
</dbReference>
<dbReference type="SUPFAM" id="SSF52317">
    <property type="entry name" value="Class I glutamine amidotransferase-like"/>
    <property type="match status" value="1"/>
</dbReference>
<evidence type="ECO:0000313" key="1">
    <source>
        <dbReference type="EMBL" id="OGG12906.1"/>
    </source>
</evidence>
<accession>A0A1F5ZK83</accession>
<dbReference type="Proteomes" id="UP000177383">
    <property type="component" value="Unassembled WGS sequence"/>
</dbReference>
<dbReference type="AlphaFoldDB" id="A0A1F5ZK83"/>
<sequence length="247" mass="27632">MSNPNENFLVIFGSGETAPSAVKVYTSIFQKIGKDKVTIAIITTSAGFQPNVEIVHQDIAGFFQKSLQNFHPQIKIIYANDKDTANDIEVISNIDDADYIFIGPGSPTYAAQHLKNTLLLEKIITKVQNGTNLILASAALAFSRYCLPVYEIYKVGEDLYWEKGLDVYNQLIRPLTLITHFNNNEGGSKNDTSYCFMGEKRFNKLLKLLPTDEEIWGLDEHTAVICNLEAKNLKTLGKGNLHEINNQ</sequence>
<dbReference type="InterPro" id="IPR029062">
    <property type="entry name" value="Class_I_gatase-like"/>
</dbReference>
<gene>
    <name evidence="1" type="ORF">A2773_01710</name>
</gene>
<comment type="caution">
    <text evidence="1">The sequence shown here is derived from an EMBL/GenBank/DDBJ whole genome shotgun (WGS) entry which is preliminary data.</text>
</comment>
<reference evidence="1 2" key="1">
    <citation type="journal article" date="2016" name="Nat. Commun.">
        <title>Thousands of microbial genomes shed light on interconnected biogeochemical processes in an aquifer system.</title>
        <authorList>
            <person name="Anantharaman K."/>
            <person name="Brown C.T."/>
            <person name="Hug L.A."/>
            <person name="Sharon I."/>
            <person name="Castelle C.J."/>
            <person name="Probst A.J."/>
            <person name="Thomas B.C."/>
            <person name="Singh A."/>
            <person name="Wilkins M.J."/>
            <person name="Karaoz U."/>
            <person name="Brodie E.L."/>
            <person name="Williams K.H."/>
            <person name="Hubbard S.S."/>
            <person name="Banfield J.F."/>
        </authorList>
    </citation>
    <scope>NUCLEOTIDE SEQUENCE [LARGE SCALE GENOMIC DNA]</scope>
</reference>
<evidence type="ECO:0000313" key="2">
    <source>
        <dbReference type="Proteomes" id="UP000177383"/>
    </source>
</evidence>
<dbReference type="STRING" id="1798375.A2773_01710"/>
<name>A0A1F5ZK83_9BACT</name>